<accession>A0ABR3A533</accession>
<gene>
    <name evidence="12" type="ORF">AAF712_004381</name>
</gene>
<dbReference type="InterPro" id="IPR041212">
    <property type="entry name" value="Vta1_C"/>
</dbReference>
<evidence type="ECO:0000256" key="5">
    <source>
        <dbReference type="ARBA" id="ARBA00022490"/>
    </source>
</evidence>
<evidence type="ECO:0000256" key="7">
    <source>
        <dbReference type="ARBA" id="ARBA00022927"/>
    </source>
</evidence>
<feature type="compositionally biased region" description="Pro residues" evidence="9">
    <location>
        <begin position="370"/>
        <end position="388"/>
    </location>
</feature>
<dbReference type="Gene3D" id="1.25.40.270">
    <property type="entry name" value="Vacuolar protein sorting-associated protein vta1"/>
    <property type="match status" value="1"/>
</dbReference>
<dbReference type="EMBL" id="JBBXMP010000017">
    <property type="protein sequence ID" value="KAL0068665.1"/>
    <property type="molecule type" value="Genomic_DNA"/>
</dbReference>
<protein>
    <recommendedName>
        <fullName evidence="14">DUF605-domain-containing protein</fullName>
    </recommendedName>
</protein>
<evidence type="ECO:0000256" key="4">
    <source>
        <dbReference type="ARBA" id="ARBA00022448"/>
    </source>
</evidence>
<evidence type="ECO:0000256" key="2">
    <source>
        <dbReference type="ARBA" id="ARBA00004496"/>
    </source>
</evidence>
<organism evidence="12 13">
    <name type="scientific">Marasmius tenuissimus</name>
    <dbReference type="NCBI Taxonomy" id="585030"/>
    <lineage>
        <taxon>Eukaryota</taxon>
        <taxon>Fungi</taxon>
        <taxon>Dikarya</taxon>
        <taxon>Basidiomycota</taxon>
        <taxon>Agaricomycotina</taxon>
        <taxon>Agaricomycetes</taxon>
        <taxon>Agaricomycetidae</taxon>
        <taxon>Agaricales</taxon>
        <taxon>Marasmiineae</taxon>
        <taxon>Marasmiaceae</taxon>
        <taxon>Marasmius</taxon>
    </lineage>
</organism>
<proteinExistence type="inferred from homology"/>
<feature type="compositionally biased region" description="Polar residues" evidence="9">
    <location>
        <begin position="184"/>
        <end position="193"/>
    </location>
</feature>
<evidence type="ECO:0000256" key="9">
    <source>
        <dbReference type="SAM" id="MobiDB-lite"/>
    </source>
</evidence>
<keyword evidence="5" id="KW-0963">Cytoplasm</keyword>
<evidence type="ECO:0000256" key="1">
    <source>
        <dbReference type="ARBA" id="ARBA00004481"/>
    </source>
</evidence>
<keyword evidence="6" id="KW-0967">Endosome</keyword>
<evidence type="ECO:0000256" key="3">
    <source>
        <dbReference type="ARBA" id="ARBA00007895"/>
    </source>
</evidence>
<comment type="subcellular location">
    <subcellularLocation>
        <location evidence="2">Cytoplasm</location>
    </subcellularLocation>
    <subcellularLocation>
        <location evidence="1">Endosome membrane</location>
        <topology evidence="1">Peripheral membrane protein</topology>
    </subcellularLocation>
</comment>
<dbReference type="PANTHER" id="PTHR46009">
    <property type="entry name" value="VACUOLAR PROTEIN SORTING-ASSOCIATED PROTEIN VTA1 HOMOLOG"/>
    <property type="match status" value="1"/>
</dbReference>
<dbReference type="InterPro" id="IPR023175">
    <property type="entry name" value="Vta1/CALS_N_sf"/>
</dbReference>
<comment type="similarity">
    <text evidence="3">Belongs to the VTA1 family.</text>
</comment>
<dbReference type="InterPro" id="IPR039431">
    <property type="entry name" value="Vta1/CALS_N"/>
</dbReference>
<keyword evidence="4" id="KW-0813">Transport</keyword>
<dbReference type="Gene3D" id="1.20.5.420">
    <property type="entry name" value="Immunoglobulin FC, subunit C"/>
    <property type="match status" value="1"/>
</dbReference>
<feature type="compositionally biased region" description="Pro residues" evidence="9">
    <location>
        <begin position="322"/>
        <end position="337"/>
    </location>
</feature>
<feature type="domain" description="Vta1/callose synthase N-terminal" evidence="10">
    <location>
        <begin position="17"/>
        <end position="161"/>
    </location>
</feature>
<evidence type="ECO:0000313" key="13">
    <source>
        <dbReference type="Proteomes" id="UP001437256"/>
    </source>
</evidence>
<reference evidence="12 13" key="1">
    <citation type="submission" date="2024-05" db="EMBL/GenBank/DDBJ databases">
        <title>A draft genome resource for the thread blight pathogen Marasmius tenuissimus strain MS-2.</title>
        <authorList>
            <person name="Yulfo-Soto G.E."/>
            <person name="Baruah I.K."/>
            <person name="Amoako-Attah I."/>
            <person name="Bukari Y."/>
            <person name="Meinhardt L.W."/>
            <person name="Bailey B.A."/>
            <person name="Cohen S.P."/>
        </authorList>
    </citation>
    <scope>NUCLEOTIDE SEQUENCE [LARGE SCALE GENOMIC DNA]</scope>
    <source>
        <strain evidence="12 13">MS-2</strain>
    </source>
</reference>
<evidence type="ECO:0000313" key="12">
    <source>
        <dbReference type="EMBL" id="KAL0068665.1"/>
    </source>
</evidence>
<keyword evidence="8" id="KW-0472">Membrane</keyword>
<evidence type="ECO:0000259" key="10">
    <source>
        <dbReference type="Pfam" id="PF04652"/>
    </source>
</evidence>
<evidence type="ECO:0000256" key="8">
    <source>
        <dbReference type="ARBA" id="ARBA00023136"/>
    </source>
</evidence>
<feature type="compositionally biased region" description="Polar residues" evidence="9">
    <location>
        <begin position="298"/>
        <end position="315"/>
    </location>
</feature>
<dbReference type="PANTHER" id="PTHR46009:SF1">
    <property type="entry name" value="VACUOLAR PROTEIN SORTING-ASSOCIATED PROTEIN VTA1 HOMOLOG"/>
    <property type="match status" value="1"/>
</dbReference>
<comment type="caution">
    <text evidence="12">The sequence shown here is derived from an EMBL/GenBank/DDBJ whole genome shotgun (WGS) entry which is preliminary data.</text>
</comment>
<evidence type="ECO:0008006" key="14">
    <source>
        <dbReference type="Google" id="ProtNLM"/>
    </source>
</evidence>
<dbReference type="Pfam" id="PF04652">
    <property type="entry name" value="Vta1"/>
    <property type="match status" value="1"/>
</dbReference>
<feature type="compositionally biased region" description="Pro residues" evidence="9">
    <location>
        <begin position="208"/>
        <end position="223"/>
    </location>
</feature>
<name>A0ABR3A533_9AGAR</name>
<evidence type="ECO:0000259" key="11">
    <source>
        <dbReference type="Pfam" id="PF18097"/>
    </source>
</evidence>
<sequence length="433" mass="46032">MHKQLNLPAVPPPLKVIAPYLQRAEELYQKEPVIAYWCVYYATQTGIAAKVTKDVASREFLSRLIGTLERLKREIGPNDAVDLEVASAAYVENFALKVFTTADNEDRRGASTRSTAKKFLAAANFLEVLRTFPQTEISESIDEKTRYAKWKAADIAKAFREGRKPAPGPAGGEPVDQAQLDPPSATTPSQATQGPPERYSPPAIKRQSPPPVLDGIPLPPKQLTPPRSHLNLVGSSEHSTPGDWSTAATPGNTTASGTPLEGLEDAGPSFPSSVQPWGHIQPSAGTGNGHHSGKHTRNASGGSNASTEDGQNGNSPKRVHFAPPPPPPQIPSPPPASFDPALLGFPSAPAPPSESHSHPNSHRPFQAVPLHPPSAPASAPSRPPPAPEPEVELTPNVVAKAQKHCRFAISALDYEDAEQARKELRAALAILGG</sequence>
<dbReference type="InterPro" id="IPR044538">
    <property type="entry name" value="Vta1-like"/>
</dbReference>
<keyword evidence="7" id="KW-0653">Protein transport</keyword>
<dbReference type="Proteomes" id="UP001437256">
    <property type="component" value="Unassembled WGS sequence"/>
</dbReference>
<feature type="domain" description="Vta1 C-terminal" evidence="11">
    <location>
        <begin position="396"/>
        <end position="432"/>
    </location>
</feature>
<feature type="compositionally biased region" description="Polar residues" evidence="9">
    <location>
        <begin position="233"/>
        <end position="257"/>
    </location>
</feature>
<evidence type="ECO:0000256" key="6">
    <source>
        <dbReference type="ARBA" id="ARBA00022753"/>
    </source>
</evidence>
<keyword evidence="13" id="KW-1185">Reference proteome</keyword>
<feature type="region of interest" description="Disordered" evidence="9">
    <location>
        <begin position="161"/>
        <end position="393"/>
    </location>
</feature>
<dbReference type="Pfam" id="PF18097">
    <property type="entry name" value="Vta1_C"/>
    <property type="match status" value="1"/>
</dbReference>